<name>A0A212IWW4_9DELT</name>
<sequence length="67" mass="7816">MQENGYTLTVTEEEMQHLFDSFVARKKEIFLAAEKAREAGRTGQAEELDEMYQEVEELQGRFLALMQ</sequence>
<reference evidence="1" key="1">
    <citation type="submission" date="2016-04" db="EMBL/GenBank/DDBJ databases">
        <authorList>
            <person name="Evans L.H."/>
            <person name="Alamgir A."/>
            <person name="Owens N."/>
            <person name="Weber N.D."/>
            <person name="Virtaneva K."/>
            <person name="Barbian K."/>
            <person name="Babar A."/>
            <person name="Rosenke K."/>
        </authorList>
    </citation>
    <scope>NUCLEOTIDE SEQUENCE</scope>
    <source>
        <strain evidence="1">86</strain>
    </source>
</reference>
<gene>
    <name evidence="1" type="ORF">KL86DPRO_10240</name>
</gene>
<dbReference type="EMBL" id="FLUQ01000001">
    <property type="protein sequence ID" value="SBV91733.1"/>
    <property type="molecule type" value="Genomic_DNA"/>
</dbReference>
<proteinExistence type="predicted"/>
<protein>
    <submittedName>
        <fullName evidence="1">Uncharacterized protein</fullName>
    </submittedName>
</protein>
<organism evidence="1">
    <name type="scientific">uncultured delta proteobacterium</name>
    <dbReference type="NCBI Taxonomy" id="34034"/>
    <lineage>
        <taxon>Bacteria</taxon>
        <taxon>Deltaproteobacteria</taxon>
        <taxon>environmental samples</taxon>
    </lineage>
</organism>
<evidence type="ECO:0000313" key="1">
    <source>
        <dbReference type="EMBL" id="SBV91733.1"/>
    </source>
</evidence>
<dbReference type="AlphaFoldDB" id="A0A212IWW4"/>
<accession>A0A212IWW4</accession>